<dbReference type="GO" id="GO:0006950">
    <property type="term" value="P:response to stress"/>
    <property type="evidence" value="ECO:0007669"/>
    <property type="project" value="UniProtKB-ARBA"/>
</dbReference>
<dbReference type="PROSITE" id="PS01036">
    <property type="entry name" value="HSP70_3"/>
    <property type="match status" value="1"/>
</dbReference>
<proteinExistence type="inferred from homology"/>
<name>A0A1S4BWE2_TOBAC</name>
<gene>
    <name evidence="5" type="primary">LOC107812563</name>
</gene>
<protein>
    <submittedName>
        <fullName evidence="5">Heat shock cognate 70 kDa protein-like</fullName>
    </submittedName>
</protein>
<dbReference type="InterPro" id="IPR018181">
    <property type="entry name" value="Heat_shock_70_CS"/>
</dbReference>
<evidence type="ECO:0000256" key="1">
    <source>
        <dbReference type="ARBA" id="ARBA00007381"/>
    </source>
</evidence>
<evidence type="ECO:0000256" key="3">
    <source>
        <dbReference type="ARBA" id="ARBA00022840"/>
    </source>
</evidence>
<dbReference type="GO" id="GO:0140662">
    <property type="term" value="F:ATP-dependent protein folding chaperone"/>
    <property type="evidence" value="ECO:0007669"/>
    <property type="project" value="InterPro"/>
</dbReference>
<comment type="similarity">
    <text evidence="1">Belongs to the heat shock protein 70 family.</text>
</comment>
<evidence type="ECO:0000256" key="2">
    <source>
        <dbReference type="ARBA" id="ARBA00022741"/>
    </source>
</evidence>
<dbReference type="Gene3D" id="3.90.640.10">
    <property type="entry name" value="Actin, Chain A, domain 4"/>
    <property type="match status" value="1"/>
</dbReference>
<accession>A0A1S4BWE2</accession>
<dbReference type="RefSeq" id="XP_016493195.1">
    <property type="nucleotide sequence ID" value="XM_016637709.1"/>
</dbReference>
<keyword evidence="4" id="KW-0346">Stress response</keyword>
<dbReference type="STRING" id="4097.A0A1S4BWE2"/>
<keyword evidence="3" id="KW-0067">ATP-binding</keyword>
<dbReference type="SUPFAM" id="SSF53067">
    <property type="entry name" value="Actin-like ATPase domain"/>
    <property type="match status" value="1"/>
</dbReference>
<dbReference type="SMR" id="A0A1S4BWE2"/>
<dbReference type="InterPro" id="IPR043129">
    <property type="entry name" value="ATPase_NBD"/>
</dbReference>
<dbReference type="PaxDb" id="4097-A0A1S4BWE2"/>
<sequence length="143" mass="15993">AAEGSLRSLRTACERVRRTLSSTAQTTIEIDSLYEGIDFYSTITRARFEELNMDLFRKCMEPVEKCLRDAKMDKNSIHDVVLVGGSTRIPKVQQLLQDFFNGKELCKSINADEAVSFKEGLKRGFSATEKPTKNGGGRIITPV</sequence>
<dbReference type="GO" id="GO:0005524">
    <property type="term" value="F:ATP binding"/>
    <property type="evidence" value="ECO:0007669"/>
    <property type="project" value="UniProtKB-KW"/>
</dbReference>
<organism evidence="5">
    <name type="scientific">Nicotiana tabacum</name>
    <name type="common">Common tobacco</name>
    <dbReference type="NCBI Taxonomy" id="4097"/>
    <lineage>
        <taxon>Eukaryota</taxon>
        <taxon>Viridiplantae</taxon>
        <taxon>Streptophyta</taxon>
        <taxon>Embryophyta</taxon>
        <taxon>Tracheophyta</taxon>
        <taxon>Spermatophyta</taxon>
        <taxon>Magnoliopsida</taxon>
        <taxon>eudicotyledons</taxon>
        <taxon>Gunneridae</taxon>
        <taxon>Pentapetalae</taxon>
        <taxon>asterids</taxon>
        <taxon>lamiids</taxon>
        <taxon>Solanales</taxon>
        <taxon>Solanaceae</taxon>
        <taxon>Nicotianoideae</taxon>
        <taxon>Nicotianeae</taxon>
        <taxon>Nicotiana</taxon>
    </lineage>
</organism>
<dbReference type="FunFam" id="3.30.420.40:FF:000465">
    <property type="entry name" value="Heat shock cognate 70 kDa protein 2"/>
    <property type="match status" value="1"/>
</dbReference>
<evidence type="ECO:0000313" key="5">
    <source>
        <dbReference type="RefSeq" id="XP_016493195.1"/>
    </source>
</evidence>
<evidence type="ECO:0000256" key="4">
    <source>
        <dbReference type="ARBA" id="ARBA00023016"/>
    </source>
</evidence>
<dbReference type="PANTHER" id="PTHR19375">
    <property type="entry name" value="HEAT SHOCK PROTEIN 70KDA"/>
    <property type="match status" value="1"/>
</dbReference>
<dbReference type="OrthoDB" id="3789372at2759"/>
<reference evidence="5" key="1">
    <citation type="submission" date="2025-08" db="UniProtKB">
        <authorList>
            <consortium name="RefSeq"/>
        </authorList>
    </citation>
    <scope>IDENTIFICATION</scope>
</reference>
<dbReference type="FunFam" id="3.90.640.10:FF:000134">
    <property type="entry name" value="Heat shock cognate 71 kDa protein"/>
    <property type="match status" value="1"/>
</dbReference>
<dbReference type="Gene3D" id="3.30.420.40">
    <property type="match status" value="2"/>
</dbReference>
<dbReference type="KEGG" id="nta:107812563"/>
<dbReference type="AlphaFoldDB" id="A0A1S4BWE2"/>
<dbReference type="OMA" id="QQSTHIE"/>
<dbReference type="Pfam" id="PF00012">
    <property type="entry name" value="HSP70"/>
    <property type="match status" value="1"/>
</dbReference>
<keyword evidence="2" id="KW-0547">Nucleotide-binding</keyword>
<feature type="non-terminal residue" evidence="5">
    <location>
        <position position="1"/>
    </location>
</feature>
<dbReference type="InterPro" id="IPR013126">
    <property type="entry name" value="Hsp_70_fam"/>
</dbReference>
<dbReference type="PRINTS" id="PR00301">
    <property type="entry name" value="HEATSHOCK70"/>
</dbReference>